<name>A0AA39W7Z1_ACESA</name>
<evidence type="ECO:0000313" key="2">
    <source>
        <dbReference type="EMBL" id="KAK0605906.1"/>
    </source>
</evidence>
<dbReference type="InterPro" id="IPR002156">
    <property type="entry name" value="RNaseH_domain"/>
</dbReference>
<sequence>MTQHQEKTFSTSDLLRHPSQLCSSTSDLLVQAKASPICFFFSSPDLLFFLDLVNKGTQEVGIIVLALLHFLFIKSGLSHMGAGAVIRDSEGKVIVATSKALVGIFSPELGEFLALREGLLLAKRFDLKVPWVEVDAVNVIAASKQNGGKEIDVSKQNGGKLSYGDDWLSLFREDRGGNGTFNEVAKKEQMCDGDEIEKSCSGMIKVSVGEGAFLVKIIEDTAPVEAAWMESFLGLSMVPSQAVQRKLLISEENGSSLVVNQGKGALGSDRQVFRGVKSDSKIQANMVLDNSLAKDRLDFGVVQSESFFSQQLKQNGGNFSKVGRVLSDSSGKKAVKEVWTSKPYDRSSLSLVEDKAALFRSASVKEHVKEGLCLNFKLFEGEQACWPTRYGSRKNGLQTGQRRKGFGGFKDIKVNFRKVASLSLPDVRLGSKEKSRERKVDVNVLHLSPVINPNWSSYLAVKGHFIKYRNSKNNLKLSLNFEDEISRIIRFGVAMGMDFDGKKVGLAAVFAELKWKLKLGGLR</sequence>
<keyword evidence="3" id="KW-1185">Reference proteome</keyword>
<organism evidence="2 3">
    <name type="scientific">Acer saccharum</name>
    <name type="common">Sugar maple</name>
    <dbReference type="NCBI Taxonomy" id="4024"/>
    <lineage>
        <taxon>Eukaryota</taxon>
        <taxon>Viridiplantae</taxon>
        <taxon>Streptophyta</taxon>
        <taxon>Embryophyta</taxon>
        <taxon>Tracheophyta</taxon>
        <taxon>Spermatophyta</taxon>
        <taxon>Magnoliopsida</taxon>
        <taxon>eudicotyledons</taxon>
        <taxon>Gunneridae</taxon>
        <taxon>Pentapetalae</taxon>
        <taxon>rosids</taxon>
        <taxon>malvids</taxon>
        <taxon>Sapindales</taxon>
        <taxon>Sapindaceae</taxon>
        <taxon>Hippocastanoideae</taxon>
        <taxon>Acereae</taxon>
        <taxon>Acer</taxon>
    </lineage>
</organism>
<dbReference type="GO" id="GO:0003676">
    <property type="term" value="F:nucleic acid binding"/>
    <property type="evidence" value="ECO:0007669"/>
    <property type="project" value="InterPro"/>
</dbReference>
<accession>A0AA39W7Z1</accession>
<dbReference type="EMBL" id="JAUESC010000002">
    <property type="protein sequence ID" value="KAK0605906.1"/>
    <property type="molecule type" value="Genomic_DNA"/>
</dbReference>
<proteinExistence type="predicted"/>
<dbReference type="InterPro" id="IPR052929">
    <property type="entry name" value="RNase_H-like_EbsB-rel"/>
</dbReference>
<reference evidence="2" key="2">
    <citation type="submission" date="2023-06" db="EMBL/GenBank/DDBJ databases">
        <authorList>
            <person name="Swenson N.G."/>
            <person name="Wegrzyn J.L."/>
            <person name="Mcevoy S.L."/>
        </authorList>
    </citation>
    <scope>NUCLEOTIDE SEQUENCE</scope>
    <source>
        <strain evidence="2">NS2018</strain>
        <tissue evidence="2">Leaf</tissue>
    </source>
</reference>
<protein>
    <recommendedName>
        <fullName evidence="1">RNase H type-1 domain-containing protein</fullName>
    </recommendedName>
</protein>
<evidence type="ECO:0000259" key="1">
    <source>
        <dbReference type="Pfam" id="PF13456"/>
    </source>
</evidence>
<dbReference type="PANTHER" id="PTHR47074:SF11">
    <property type="entry name" value="REVERSE TRANSCRIPTASE-LIKE PROTEIN"/>
    <property type="match status" value="1"/>
</dbReference>
<dbReference type="Pfam" id="PF13456">
    <property type="entry name" value="RVT_3"/>
    <property type="match status" value="1"/>
</dbReference>
<dbReference type="GO" id="GO:0004523">
    <property type="term" value="F:RNA-DNA hybrid ribonuclease activity"/>
    <property type="evidence" value="ECO:0007669"/>
    <property type="project" value="InterPro"/>
</dbReference>
<gene>
    <name evidence="2" type="ORF">LWI29_032009</name>
</gene>
<reference evidence="2" key="1">
    <citation type="journal article" date="2022" name="Plant J.">
        <title>Strategies of tolerance reflected in two North American maple genomes.</title>
        <authorList>
            <person name="McEvoy S.L."/>
            <person name="Sezen U.U."/>
            <person name="Trouern-Trend A."/>
            <person name="McMahon S.M."/>
            <person name="Schaberg P.G."/>
            <person name="Yang J."/>
            <person name="Wegrzyn J.L."/>
            <person name="Swenson N.G."/>
        </authorList>
    </citation>
    <scope>NUCLEOTIDE SEQUENCE</scope>
    <source>
        <strain evidence="2">NS2018</strain>
    </source>
</reference>
<comment type="caution">
    <text evidence="2">The sequence shown here is derived from an EMBL/GenBank/DDBJ whole genome shotgun (WGS) entry which is preliminary data.</text>
</comment>
<dbReference type="AlphaFoldDB" id="A0AA39W7Z1"/>
<dbReference type="Proteomes" id="UP001168877">
    <property type="component" value="Unassembled WGS sequence"/>
</dbReference>
<evidence type="ECO:0000313" key="3">
    <source>
        <dbReference type="Proteomes" id="UP001168877"/>
    </source>
</evidence>
<feature type="domain" description="RNase H type-1" evidence="1">
    <location>
        <begin position="80"/>
        <end position="144"/>
    </location>
</feature>
<dbReference type="PANTHER" id="PTHR47074">
    <property type="entry name" value="BNAC02G40300D PROTEIN"/>
    <property type="match status" value="1"/>
</dbReference>